<dbReference type="AlphaFoldDB" id="A0A9N9NLE0"/>
<sequence length="61" mass="7187">KEHFGTGGRRMEDQESIVLLIKMIVEVIDKLVKDVKMLQAEQRRLKPLKLGKRNWITKNVK</sequence>
<dbReference type="EMBL" id="CAJVPY010014841">
    <property type="protein sequence ID" value="CAG8748676.1"/>
    <property type="molecule type" value="Genomic_DNA"/>
</dbReference>
<organism evidence="1 2">
    <name type="scientific">Dentiscutata erythropus</name>
    <dbReference type="NCBI Taxonomy" id="1348616"/>
    <lineage>
        <taxon>Eukaryota</taxon>
        <taxon>Fungi</taxon>
        <taxon>Fungi incertae sedis</taxon>
        <taxon>Mucoromycota</taxon>
        <taxon>Glomeromycotina</taxon>
        <taxon>Glomeromycetes</taxon>
        <taxon>Diversisporales</taxon>
        <taxon>Gigasporaceae</taxon>
        <taxon>Dentiscutata</taxon>
    </lineage>
</organism>
<accession>A0A9N9NLE0</accession>
<gene>
    <name evidence="1" type="ORF">DERYTH_LOCUS16684</name>
</gene>
<protein>
    <submittedName>
        <fullName evidence="1">14391_t:CDS:1</fullName>
    </submittedName>
</protein>
<feature type="non-terminal residue" evidence="1">
    <location>
        <position position="1"/>
    </location>
</feature>
<evidence type="ECO:0000313" key="1">
    <source>
        <dbReference type="EMBL" id="CAG8748676.1"/>
    </source>
</evidence>
<proteinExistence type="predicted"/>
<reference evidence="1" key="1">
    <citation type="submission" date="2021-06" db="EMBL/GenBank/DDBJ databases">
        <authorList>
            <person name="Kallberg Y."/>
            <person name="Tangrot J."/>
            <person name="Rosling A."/>
        </authorList>
    </citation>
    <scope>NUCLEOTIDE SEQUENCE</scope>
    <source>
        <strain evidence="1">MA453B</strain>
    </source>
</reference>
<name>A0A9N9NLE0_9GLOM</name>
<keyword evidence="2" id="KW-1185">Reference proteome</keyword>
<dbReference type="Proteomes" id="UP000789405">
    <property type="component" value="Unassembled WGS sequence"/>
</dbReference>
<comment type="caution">
    <text evidence="1">The sequence shown here is derived from an EMBL/GenBank/DDBJ whole genome shotgun (WGS) entry which is preliminary data.</text>
</comment>
<evidence type="ECO:0000313" key="2">
    <source>
        <dbReference type="Proteomes" id="UP000789405"/>
    </source>
</evidence>